<reference evidence="2 3" key="1">
    <citation type="journal article" date="2023" name="Plants (Basel)">
        <title>Bridging the Gap: Combining Genomics and Transcriptomics Approaches to Understand Stylosanthes scabra, an Orphan Legume from the Brazilian Caatinga.</title>
        <authorList>
            <person name="Ferreira-Neto J.R.C."/>
            <person name="da Silva M.D."/>
            <person name="Binneck E."/>
            <person name="de Melo N.F."/>
            <person name="da Silva R.H."/>
            <person name="de Melo A.L.T.M."/>
            <person name="Pandolfi V."/>
            <person name="Bustamante F.O."/>
            <person name="Brasileiro-Vidal A.C."/>
            <person name="Benko-Iseppon A.M."/>
        </authorList>
    </citation>
    <scope>NUCLEOTIDE SEQUENCE [LARGE SCALE GENOMIC DNA]</scope>
    <source>
        <tissue evidence="2">Leaves</tissue>
    </source>
</reference>
<evidence type="ECO:0000313" key="2">
    <source>
        <dbReference type="EMBL" id="MED6214282.1"/>
    </source>
</evidence>
<feature type="region of interest" description="Disordered" evidence="1">
    <location>
        <begin position="120"/>
        <end position="154"/>
    </location>
</feature>
<name>A0ABU6YX38_9FABA</name>
<keyword evidence="3" id="KW-1185">Reference proteome</keyword>
<sequence>VYLLSLQMDGNSTFMNGQGWDPSQIGYHSDNNSDGYFSCEDSLPACQIDNDEFQHQARFEAMFETLVQERAEILENQKRLEAQLLTVAELASSVFGRFAPPMSPCQEESMGAITLCSETQLKGPTGDSANSDSITSEERNLQRNVEHREKPPLQNKKQLIVTMKE</sequence>
<dbReference type="Proteomes" id="UP001341840">
    <property type="component" value="Unassembled WGS sequence"/>
</dbReference>
<feature type="compositionally biased region" description="Polar residues" evidence="1">
    <location>
        <begin position="120"/>
        <end position="134"/>
    </location>
</feature>
<organism evidence="2 3">
    <name type="scientific">Stylosanthes scabra</name>
    <dbReference type="NCBI Taxonomy" id="79078"/>
    <lineage>
        <taxon>Eukaryota</taxon>
        <taxon>Viridiplantae</taxon>
        <taxon>Streptophyta</taxon>
        <taxon>Embryophyta</taxon>
        <taxon>Tracheophyta</taxon>
        <taxon>Spermatophyta</taxon>
        <taxon>Magnoliopsida</taxon>
        <taxon>eudicotyledons</taxon>
        <taxon>Gunneridae</taxon>
        <taxon>Pentapetalae</taxon>
        <taxon>rosids</taxon>
        <taxon>fabids</taxon>
        <taxon>Fabales</taxon>
        <taxon>Fabaceae</taxon>
        <taxon>Papilionoideae</taxon>
        <taxon>50 kb inversion clade</taxon>
        <taxon>dalbergioids sensu lato</taxon>
        <taxon>Dalbergieae</taxon>
        <taxon>Pterocarpus clade</taxon>
        <taxon>Stylosanthes</taxon>
    </lineage>
</organism>
<feature type="compositionally biased region" description="Basic and acidic residues" evidence="1">
    <location>
        <begin position="136"/>
        <end position="151"/>
    </location>
</feature>
<protein>
    <submittedName>
        <fullName evidence="2">Uncharacterized protein</fullName>
    </submittedName>
</protein>
<feature type="non-terminal residue" evidence="2">
    <location>
        <position position="1"/>
    </location>
</feature>
<accession>A0ABU6YX38</accession>
<dbReference type="EMBL" id="JASCZI010244633">
    <property type="protein sequence ID" value="MED6214282.1"/>
    <property type="molecule type" value="Genomic_DNA"/>
</dbReference>
<proteinExistence type="predicted"/>
<comment type="caution">
    <text evidence="2">The sequence shown here is derived from an EMBL/GenBank/DDBJ whole genome shotgun (WGS) entry which is preliminary data.</text>
</comment>
<gene>
    <name evidence="2" type="ORF">PIB30_101492</name>
</gene>
<evidence type="ECO:0000256" key="1">
    <source>
        <dbReference type="SAM" id="MobiDB-lite"/>
    </source>
</evidence>
<evidence type="ECO:0000313" key="3">
    <source>
        <dbReference type="Proteomes" id="UP001341840"/>
    </source>
</evidence>